<dbReference type="InterPro" id="IPR036589">
    <property type="entry name" value="HCY_dom_sf"/>
</dbReference>
<evidence type="ECO:0000313" key="6">
    <source>
        <dbReference type="EMBL" id="AVH45231.1"/>
    </source>
</evidence>
<dbReference type="Pfam" id="PF02574">
    <property type="entry name" value="S-methyl_trans"/>
    <property type="match status" value="1"/>
</dbReference>
<name>A0A2L2LLM8_AGRTU</name>
<sequence length="314" mass="33240">MSSKVTILDGGMGRELLRNGAPFRQPEWSALSLIEAPEFVKMAHDAFVAAGAEVITTNSYALVPFHIGDQRFATHGFALGDLSGRLARAAAQKAQRYVRVAGSLPPVFGSYRPDLFDADKAPAILDILVKALAPHVDFWLAETQSSVQEVETIRTILGSDTRPLWVSFTLDDTKSVADVIAGRSVPTLRSGEAVAHAAVKAARLGAGALLFNCSQAEIMEAGVKSANQALKADNLDIPIGVYANAFVPKPETEESLAANDGLSGLRDDLNPSGYLQFAQRWVSAGATIIGGCCGIGPEHIAELKDTFDPQPAAA</sequence>
<evidence type="ECO:0000313" key="7">
    <source>
        <dbReference type="Proteomes" id="UP000237717"/>
    </source>
</evidence>
<dbReference type="GO" id="GO:0032259">
    <property type="term" value="P:methylation"/>
    <property type="evidence" value="ECO:0007669"/>
    <property type="project" value="UniProtKB-KW"/>
</dbReference>
<dbReference type="RefSeq" id="WP_104680333.1">
    <property type="nucleotide sequence ID" value="NZ_CP026926.1"/>
</dbReference>
<geneLocation type="plasmid" evidence="7">
    <name>pti1d1609</name>
</geneLocation>
<dbReference type="PIRSF" id="PIRSF037505">
    <property type="entry name" value="Betaine_HMT"/>
    <property type="match status" value="1"/>
</dbReference>
<dbReference type="Proteomes" id="UP000237717">
    <property type="component" value="Plasmid pTi1D1609"/>
</dbReference>
<dbReference type="InterPro" id="IPR003726">
    <property type="entry name" value="HCY_dom"/>
</dbReference>
<feature type="binding site" evidence="3 4">
    <location>
        <position position="293"/>
    </location>
    <ligand>
        <name>Zn(2+)</name>
        <dbReference type="ChEBI" id="CHEBI:29105"/>
    </ligand>
</feature>
<keyword evidence="6" id="KW-0614">Plasmid</keyword>
<feature type="binding site" evidence="4">
    <location>
        <position position="213"/>
    </location>
    <ligand>
        <name>Zn(2+)</name>
        <dbReference type="ChEBI" id="CHEBI:29105"/>
    </ligand>
</feature>
<evidence type="ECO:0000256" key="3">
    <source>
        <dbReference type="PIRSR" id="PIRSR037505-2"/>
    </source>
</evidence>
<dbReference type="InterPro" id="IPR017226">
    <property type="entry name" value="BHMT-like"/>
</dbReference>
<protein>
    <submittedName>
        <fullName evidence="6">Homocysteine methyltransferase</fullName>
    </submittedName>
</protein>
<dbReference type="PANTHER" id="PTHR11103:SF18">
    <property type="entry name" value="SLR1189 PROTEIN"/>
    <property type="match status" value="1"/>
</dbReference>
<dbReference type="AlphaFoldDB" id="A0A2L2LLM8"/>
<dbReference type="EMBL" id="CP026926">
    <property type="protein sequence ID" value="AVH45231.1"/>
    <property type="molecule type" value="Genomic_DNA"/>
</dbReference>
<dbReference type="GO" id="GO:0009086">
    <property type="term" value="P:methionine biosynthetic process"/>
    <property type="evidence" value="ECO:0007669"/>
    <property type="project" value="InterPro"/>
</dbReference>
<dbReference type="SUPFAM" id="SSF82282">
    <property type="entry name" value="Homocysteine S-methyltransferase"/>
    <property type="match status" value="1"/>
</dbReference>
<dbReference type="Gene3D" id="3.20.20.330">
    <property type="entry name" value="Homocysteine-binding-like domain"/>
    <property type="match status" value="1"/>
</dbReference>
<dbReference type="PROSITE" id="PS50970">
    <property type="entry name" value="HCY"/>
    <property type="match status" value="1"/>
</dbReference>
<proteinExistence type="predicted"/>
<comment type="cofactor">
    <cofactor evidence="3">
        <name>Zn(2+)</name>
        <dbReference type="ChEBI" id="CHEBI:29105"/>
    </cofactor>
    <text evidence="3">Binds 1 zinc ion per subunit.</text>
</comment>
<keyword evidence="3 4" id="KW-0479">Metal-binding</keyword>
<accession>A0A2L2LLM8</accession>
<evidence type="ECO:0000256" key="4">
    <source>
        <dbReference type="PROSITE-ProRule" id="PRU00333"/>
    </source>
</evidence>
<organism evidence="6 7">
    <name type="scientific">Agrobacterium tumefaciens</name>
    <dbReference type="NCBI Taxonomy" id="358"/>
    <lineage>
        <taxon>Bacteria</taxon>
        <taxon>Pseudomonadati</taxon>
        <taxon>Pseudomonadota</taxon>
        <taxon>Alphaproteobacteria</taxon>
        <taxon>Hyphomicrobiales</taxon>
        <taxon>Rhizobiaceae</taxon>
        <taxon>Rhizobium/Agrobacterium group</taxon>
        <taxon>Agrobacterium</taxon>
        <taxon>Agrobacterium tumefaciens complex</taxon>
    </lineage>
</organism>
<evidence type="ECO:0000259" key="5">
    <source>
        <dbReference type="PROSITE" id="PS50970"/>
    </source>
</evidence>
<dbReference type="PANTHER" id="PTHR11103">
    <property type="entry name" value="SLR1189 PROTEIN"/>
    <property type="match status" value="1"/>
</dbReference>
<gene>
    <name evidence="6" type="ORF">At1D1609_51970</name>
</gene>
<keyword evidence="1 4" id="KW-0489">Methyltransferase</keyword>
<reference evidence="6 7" key="1">
    <citation type="submission" date="2018-02" db="EMBL/GenBank/DDBJ databases">
        <title>Complete genome sequence of Agrobacterium tumefaciens 1D1609.</title>
        <authorList>
            <person name="Cho S.-T."/>
            <person name="Haryono M."/>
            <person name="Chang H.-H."/>
            <person name="Santos M.N."/>
            <person name="Lai E.-M."/>
            <person name="Kuo C.-H."/>
        </authorList>
    </citation>
    <scope>NUCLEOTIDE SEQUENCE [LARGE SCALE GENOMIC DNA]</scope>
    <source>
        <strain evidence="6 7">1D1609</strain>
        <plasmid evidence="7">Plasmid pti1d1609</plasmid>
    </source>
</reference>
<feature type="domain" description="Hcy-binding" evidence="5">
    <location>
        <begin position="1"/>
        <end position="307"/>
    </location>
</feature>
<evidence type="ECO:0000256" key="1">
    <source>
        <dbReference type="ARBA" id="ARBA00022603"/>
    </source>
</evidence>
<feature type="binding site" evidence="3 4">
    <location>
        <position position="292"/>
    </location>
    <ligand>
        <name>Zn(2+)</name>
        <dbReference type="ChEBI" id="CHEBI:29105"/>
    </ligand>
</feature>
<evidence type="ECO:0000256" key="2">
    <source>
        <dbReference type="ARBA" id="ARBA00022679"/>
    </source>
</evidence>
<dbReference type="GO" id="GO:0008168">
    <property type="term" value="F:methyltransferase activity"/>
    <property type="evidence" value="ECO:0007669"/>
    <property type="project" value="UniProtKB-UniRule"/>
</dbReference>
<keyword evidence="2 4" id="KW-0808">Transferase</keyword>
<keyword evidence="3 4" id="KW-0862">Zinc</keyword>
<dbReference type="GO" id="GO:0008270">
    <property type="term" value="F:zinc ion binding"/>
    <property type="evidence" value="ECO:0007669"/>
    <property type="project" value="InterPro"/>
</dbReference>